<dbReference type="Proteomes" id="UP000033428">
    <property type="component" value="Unassembled WGS sequence"/>
</dbReference>
<evidence type="ECO:0000313" key="2">
    <source>
        <dbReference type="Proteomes" id="UP000033428"/>
    </source>
</evidence>
<dbReference type="AlphaFoldDB" id="A0A0F0CRP7"/>
<evidence type="ECO:0000313" key="1">
    <source>
        <dbReference type="EMBL" id="KJJ86008.1"/>
    </source>
</evidence>
<keyword evidence="2" id="KW-1185">Reference proteome</keyword>
<proteinExistence type="predicted"/>
<reference evidence="1 2" key="1">
    <citation type="submission" date="2015-02" db="EMBL/GenBank/DDBJ databases">
        <title>Single-cell genomics of uncultivated deep-branching MTB reveals a conserved set of magnetosome genes.</title>
        <authorList>
            <person name="Kolinko S."/>
            <person name="Richter M."/>
            <person name="Glockner F.O."/>
            <person name="Brachmann A."/>
            <person name="Schuler D."/>
        </authorList>
    </citation>
    <scope>NUCLEOTIDE SEQUENCE [LARGE SCALE GENOMIC DNA]</scope>
    <source>
        <strain evidence="1">SKK-01</strain>
    </source>
</reference>
<organism evidence="1 2">
    <name type="scientific">Candidatus Omnitrophus magneticus</name>
    <dbReference type="NCBI Taxonomy" id="1609969"/>
    <lineage>
        <taxon>Bacteria</taxon>
        <taxon>Pseudomonadati</taxon>
        <taxon>Candidatus Omnitrophota</taxon>
        <taxon>Candidatus Omnitrophus</taxon>
    </lineage>
</organism>
<accession>A0A0F0CRP7</accession>
<name>A0A0F0CRP7_9BACT</name>
<comment type="caution">
    <text evidence="1">The sequence shown here is derived from an EMBL/GenBank/DDBJ whole genome shotgun (WGS) entry which is preliminary data.</text>
</comment>
<sequence>MLGNGEINTPEFMTLIYPDIKVYGIELKSEYDVELDKDNNARIRYLIAIAEKYPYSQDQIGKINDLITQKKLDEAVELMLNTDPWTREKYKQMTDKQPGKITTRAIIRQVDEIMKKAEEVSAQIDPEIKEGMLKTRRFFEVASKRSLTMVNYVAEKLIDKKSSSPIAISIGAAHTKEMLAELKSHSISYVQITPNDLNPESGQLSYEQFELKNKGKWAQDAPGTMGHILNSNKRNPRPIIDTVEAQSYASMNMASILLAESAMASNGQIPPIPDNLRRQLNLLPNIRIDYNSIESNEHDVIFNATLRDNNNNDVSVWARVGSTTTDMQTANNVQQANTEGRSIEQKLKAEESNVRLNNTSSTKNNTSSTKIVVISEGVKGSFAKDRAEVANAQQISNR</sequence>
<gene>
    <name evidence="1" type="ORF">OMAG_000125</name>
</gene>
<protein>
    <submittedName>
        <fullName evidence="1">Uncharacterized protein</fullName>
    </submittedName>
</protein>
<dbReference type="EMBL" id="JYNY01000028">
    <property type="protein sequence ID" value="KJJ86008.1"/>
    <property type="molecule type" value="Genomic_DNA"/>
</dbReference>